<gene>
    <name evidence="2" type="ORF">Sradi_6156700</name>
</gene>
<comment type="caution">
    <text evidence="2">The sequence shown here is derived from an EMBL/GenBank/DDBJ whole genome shotgun (WGS) entry which is preliminary data.</text>
</comment>
<proteinExistence type="predicted"/>
<protein>
    <recommendedName>
        <fullName evidence="3">Mitochondrial protein</fullName>
    </recommendedName>
</protein>
<accession>A0AAW2K8N1</accession>
<reference evidence="2" key="2">
    <citation type="journal article" date="2024" name="Plant">
        <title>Genomic evolution and insights into agronomic trait innovations of Sesamum species.</title>
        <authorList>
            <person name="Miao H."/>
            <person name="Wang L."/>
            <person name="Qu L."/>
            <person name="Liu H."/>
            <person name="Sun Y."/>
            <person name="Le M."/>
            <person name="Wang Q."/>
            <person name="Wei S."/>
            <person name="Zheng Y."/>
            <person name="Lin W."/>
            <person name="Duan Y."/>
            <person name="Cao H."/>
            <person name="Xiong S."/>
            <person name="Wang X."/>
            <person name="Wei L."/>
            <person name="Li C."/>
            <person name="Ma Q."/>
            <person name="Ju M."/>
            <person name="Zhao R."/>
            <person name="Li G."/>
            <person name="Mu C."/>
            <person name="Tian Q."/>
            <person name="Mei H."/>
            <person name="Zhang T."/>
            <person name="Gao T."/>
            <person name="Zhang H."/>
        </authorList>
    </citation>
    <scope>NUCLEOTIDE SEQUENCE</scope>
    <source>
        <strain evidence="2">G02</strain>
    </source>
</reference>
<name>A0AAW2K8N1_SESRA</name>
<dbReference type="AlphaFoldDB" id="A0AAW2K8N1"/>
<evidence type="ECO:0000256" key="1">
    <source>
        <dbReference type="SAM" id="MobiDB-lite"/>
    </source>
</evidence>
<organism evidence="2">
    <name type="scientific">Sesamum radiatum</name>
    <name type="common">Black benniseed</name>
    <dbReference type="NCBI Taxonomy" id="300843"/>
    <lineage>
        <taxon>Eukaryota</taxon>
        <taxon>Viridiplantae</taxon>
        <taxon>Streptophyta</taxon>
        <taxon>Embryophyta</taxon>
        <taxon>Tracheophyta</taxon>
        <taxon>Spermatophyta</taxon>
        <taxon>Magnoliopsida</taxon>
        <taxon>eudicotyledons</taxon>
        <taxon>Gunneridae</taxon>
        <taxon>Pentapetalae</taxon>
        <taxon>asterids</taxon>
        <taxon>lamiids</taxon>
        <taxon>Lamiales</taxon>
        <taxon>Pedaliaceae</taxon>
        <taxon>Sesamum</taxon>
    </lineage>
</organism>
<reference evidence="2" key="1">
    <citation type="submission" date="2020-06" db="EMBL/GenBank/DDBJ databases">
        <authorList>
            <person name="Li T."/>
            <person name="Hu X."/>
            <person name="Zhang T."/>
            <person name="Song X."/>
            <person name="Zhang H."/>
            <person name="Dai N."/>
            <person name="Sheng W."/>
            <person name="Hou X."/>
            <person name="Wei L."/>
        </authorList>
    </citation>
    <scope>NUCLEOTIDE SEQUENCE</scope>
    <source>
        <strain evidence="2">G02</strain>
        <tissue evidence="2">Leaf</tissue>
    </source>
</reference>
<sequence length="136" mass="16078">MMEPESFEAAAKHEVWVQAMKEEIKMIEKNDTWELAERPKDKEVIGVKWIYKTKLNDKEKVERQTVMIPKETPLQQQEEEGTGQTDMERRNQQAPGSPRRPPQSEETEEETPPRRTKLLSDIYETCNFVMMEPEKL</sequence>
<feature type="region of interest" description="Disordered" evidence="1">
    <location>
        <begin position="60"/>
        <end position="121"/>
    </location>
</feature>
<evidence type="ECO:0000313" key="2">
    <source>
        <dbReference type="EMBL" id="KAL0302886.1"/>
    </source>
</evidence>
<dbReference type="EMBL" id="JACGWJ010000029">
    <property type="protein sequence ID" value="KAL0302886.1"/>
    <property type="molecule type" value="Genomic_DNA"/>
</dbReference>
<evidence type="ECO:0008006" key="3">
    <source>
        <dbReference type="Google" id="ProtNLM"/>
    </source>
</evidence>